<dbReference type="Pfam" id="PF13511">
    <property type="entry name" value="DUF4124"/>
    <property type="match status" value="1"/>
</dbReference>
<dbReference type="EMBL" id="QFQP01000015">
    <property type="protein sequence ID" value="PZR11035.1"/>
    <property type="molecule type" value="Genomic_DNA"/>
</dbReference>
<evidence type="ECO:0000313" key="6">
    <source>
        <dbReference type="Proteomes" id="UP000249061"/>
    </source>
</evidence>
<feature type="signal peptide" evidence="3">
    <location>
        <begin position="1"/>
        <end position="19"/>
    </location>
</feature>
<comment type="caution">
    <text evidence="5">The sequence shown here is derived from an EMBL/GenBank/DDBJ whole genome shotgun (WGS) entry which is preliminary data.</text>
</comment>
<feature type="coiled-coil region" evidence="1">
    <location>
        <begin position="176"/>
        <end position="203"/>
    </location>
</feature>
<organism evidence="5 6">
    <name type="scientific">Archangium gephyra</name>
    <dbReference type="NCBI Taxonomy" id="48"/>
    <lineage>
        <taxon>Bacteria</taxon>
        <taxon>Pseudomonadati</taxon>
        <taxon>Myxococcota</taxon>
        <taxon>Myxococcia</taxon>
        <taxon>Myxococcales</taxon>
        <taxon>Cystobacterineae</taxon>
        <taxon>Archangiaceae</taxon>
        <taxon>Archangium</taxon>
    </lineage>
</organism>
<sequence>MAAMRALALAALVAAPVFAQTVYTWEDANGVHYTDDPSQVPPRHRKGNALLFDEKPRTTTVSAPVQTTAQPGLAAQPSRPASNNDERVWRERFVTANRRITTLEQTITALKASLPPRTECVAQPLVPVGTVRVGNAPGAPITTSPGQQVVTQNGYTVVNGGTVYSPAANCQVNREYDRINREIELKQVELKDAKTDLEQLDRQASYDGIPREWRRGW</sequence>
<proteinExistence type="predicted"/>
<dbReference type="InterPro" id="IPR025392">
    <property type="entry name" value="DUF4124"/>
</dbReference>
<feature type="domain" description="DUF4124" evidence="4">
    <location>
        <begin position="9"/>
        <end position="75"/>
    </location>
</feature>
<evidence type="ECO:0000256" key="3">
    <source>
        <dbReference type="SAM" id="SignalP"/>
    </source>
</evidence>
<evidence type="ECO:0000256" key="2">
    <source>
        <dbReference type="SAM" id="MobiDB-lite"/>
    </source>
</evidence>
<evidence type="ECO:0000256" key="1">
    <source>
        <dbReference type="SAM" id="Coils"/>
    </source>
</evidence>
<evidence type="ECO:0000313" key="5">
    <source>
        <dbReference type="EMBL" id="PZR11035.1"/>
    </source>
</evidence>
<feature type="chain" id="PRO_5016003048" description="DUF4124 domain-containing protein" evidence="3">
    <location>
        <begin position="20"/>
        <end position="217"/>
    </location>
</feature>
<accession>A0A2W5TI87</accession>
<dbReference type="AlphaFoldDB" id="A0A2W5TI87"/>
<reference evidence="5 6" key="1">
    <citation type="submission" date="2017-08" db="EMBL/GenBank/DDBJ databases">
        <title>Infants hospitalized years apart are colonized by the same room-sourced microbial strains.</title>
        <authorList>
            <person name="Brooks B."/>
            <person name="Olm M.R."/>
            <person name="Firek B.A."/>
            <person name="Baker R."/>
            <person name="Thomas B.C."/>
            <person name="Morowitz M.J."/>
            <person name="Banfield J.F."/>
        </authorList>
    </citation>
    <scope>NUCLEOTIDE SEQUENCE [LARGE SCALE GENOMIC DNA]</scope>
    <source>
        <strain evidence="5">S2_003_000_R2_14</strain>
    </source>
</reference>
<gene>
    <name evidence="5" type="ORF">DI536_18005</name>
</gene>
<feature type="compositionally biased region" description="Polar residues" evidence="2">
    <location>
        <begin position="58"/>
        <end position="70"/>
    </location>
</feature>
<keyword evidence="1" id="KW-0175">Coiled coil</keyword>
<name>A0A2W5TI87_9BACT</name>
<keyword evidence="3" id="KW-0732">Signal</keyword>
<feature type="region of interest" description="Disordered" evidence="2">
    <location>
        <begin position="55"/>
        <end position="84"/>
    </location>
</feature>
<protein>
    <recommendedName>
        <fullName evidence="4">DUF4124 domain-containing protein</fullName>
    </recommendedName>
</protein>
<evidence type="ECO:0000259" key="4">
    <source>
        <dbReference type="Pfam" id="PF13511"/>
    </source>
</evidence>
<dbReference type="Proteomes" id="UP000249061">
    <property type="component" value="Unassembled WGS sequence"/>
</dbReference>